<evidence type="ECO:0000256" key="12">
    <source>
        <dbReference type="SAM" id="MobiDB-lite"/>
    </source>
</evidence>
<dbReference type="CDD" id="cd07765">
    <property type="entry name" value="KRAB_A-box"/>
    <property type="match status" value="1"/>
</dbReference>
<dbReference type="FunFam" id="3.30.160.60:FF:000524">
    <property type="entry name" value="Zinc finger protein 155"/>
    <property type="match status" value="1"/>
</dbReference>
<feature type="domain" description="SCAN box" evidence="14">
    <location>
        <begin position="61"/>
        <end position="126"/>
    </location>
</feature>
<feature type="domain" description="C2H2-type" evidence="13">
    <location>
        <begin position="364"/>
        <end position="391"/>
    </location>
</feature>
<feature type="domain" description="C2H2-type" evidence="13">
    <location>
        <begin position="448"/>
        <end position="475"/>
    </location>
</feature>
<keyword evidence="5 11" id="KW-0863">Zinc-finger</keyword>
<evidence type="ECO:0000256" key="5">
    <source>
        <dbReference type="ARBA" id="ARBA00022771"/>
    </source>
</evidence>
<evidence type="ECO:0000256" key="9">
    <source>
        <dbReference type="ARBA" id="ARBA00023163"/>
    </source>
</evidence>
<dbReference type="PROSITE" id="PS50804">
    <property type="entry name" value="SCAN_BOX"/>
    <property type="match status" value="1"/>
</dbReference>
<feature type="region of interest" description="Disordered" evidence="12">
    <location>
        <begin position="1"/>
        <end position="46"/>
    </location>
</feature>
<dbReference type="FunFam" id="3.30.160.60:FF:002343">
    <property type="entry name" value="Zinc finger protein 33A"/>
    <property type="match status" value="1"/>
</dbReference>
<dbReference type="GeneTree" id="ENSGT00940000154715"/>
<keyword evidence="7" id="KW-0805">Transcription regulation</keyword>
<dbReference type="PROSITE" id="PS50157">
    <property type="entry name" value="ZINC_FINGER_C2H2_2"/>
    <property type="match status" value="5"/>
</dbReference>
<dbReference type="Pfam" id="PF01352">
    <property type="entry name" value="KRAB"/>
    <property type="match status" value="1"/>
</dbReference>
<evidence type="ECO:0000259" key="13">
    <source>
        <dbReference type="PROSITE" id="PS50157"/>
    </source>
</evidence>
<keyword evidence="6" id="KW-0862">Zinc</keyword>
<proteinExistence type="inferred from homology"/>
<keyword evidence="17" id="KW-1185">Reference proteome</keyword>
<protein>
    <submittedName>
        <fullName evidence="16">Uncharacterized protein</fullName>
    </submittedName>
</protein>
<sequence>METHQLLHREKSSGDPQHSFQVLGSLGQPQEKWEAKDPSGKRVESQREKMKALSCSLWRQGPRKMCSRLHQLCRQWLKPEMNTKVQMQDLVILDQFLSFLPPEMESWIRECGAETSCQAVALAEGFLLSQAEEKKEQGEAQVRDFPLASLKIGRQITMCWDSYRGRRGGSVVKMLSLLIRKFEVAVHFSKEEWSRLDPDQKSLYREIMLENSRNLAFLSKDPHPFFSLPEHGTCTYLVSKTDCMILPKGEPKENIKAENSETSEEGLDLHETYTIRTKEETLSQEGEENCSNRTTILSEHGKTNAGNKSNKQNAKPFCESGPFDPRERINSGEKPYKCMECGKTFGQRRYLTSHKIIHMGRKPFKCADCGKSFNHKANLNSHRMNHTGEKPYKCHECGKNFTHNFQLTSHKRIHTGEKPYKCAECGKRFNQRSNLNSHKKIHTEEKPHKCAECGKSFTQKGNLKSHKRIHVGEKPHKCKKCGKAFH</sequence>
<evidence type="ECO:0000256" key="1">
    <source>
        <dbReference type="ARBA" id="ARBA00004123"/>
    </source>
</evidence>
<dbReference type="SMART" id="SM00355">
    <property type="entry name" value="ZnF_C2H2"/>
    <property type="match status" value="5"/>
</dbReference>
<dbReference type="FunFam" id="3.30.160.60:FF:000116">
    <property type="entry name" value="Zinc finger protein 107"/>
    <property type="match status" value="1"/>
</dbReference>
<organism evidence="16 17">
    <name type="scientific">Naja naja</name>
    <name type="common">Indian cobra</name>
    <dbReference type="NCBI Taxonomy" id="35670"/>
    <lineage>
        <taxon>Eukaryota</taxon>
        <taxon>Metazoa</taxon>
        <taxon>Chordata</taxon>
        <taxon>Craniata</taxon>
        <taxon>Vertebrata</taxon>
        <taxon>Euteleostomi</taxon>
        <taxon>Lepidosauria</taxon>
        <taxon>Squamata</taxon>
        <taxon>Bifurcata</taxon>
        <taxon>Unidentata</taxon>
        <taxon>Episquamata</taxon>
        <taxon>Toxicofera</taxon>
        <taxon>Serpentes</taxon>
        <taxon>Colubroidea</taxon>
        <taxon>Elapidae</taxon>
        <taxon>Elapinae</taxon>
        <taxon>Naja</taxon>
    </lineage>
</organism>
<dbReference type="Ensembl" id="ENSNNAT00000001363.1">
    <property type="protein sequence ID" value="ENSNNAP00000001296.1"/>
    <property type="gene ID" value="ENSNNAG00000000920.1"/>
</dbReference>
<dbReference type="GO" id="GO:0008270">
    <property type="term" value="F:zinc ion binding"/>
    <property type="evidence" value="ECO:0007669"/>
    <property type="project" value="UniProtKB-KW"/>
</dbReference>
<evidence type="ECO:0000256" key="8">
    <source>
        <dbReference type="ARBA" id="ARBA00023125"/>
    </source>
</evidence>
<feature type="domain" description="C2H2-type" evidence="13">
    <location>
        <begin position="336"/>
        <end position="363"/>
    </location>
</feature>
<feature type="domain" description="C2H2-type" evidence="13">
    <location>
        <begin position="392"/>
        <end position="419"/>
    </location>
</feature>
<dbReference type="Gene3D" id="6.10.140.140">
    <property type="match status" value="1"/>
</dbReference>
<dbReference type="SUPFAM" id="SSF109640">
    <property type="entry name" value="KRAB domain (Kruppel-associated box)"/>
    <property type="match status" value="1"/>
</dbReference>
<keyword evidence="4" id="KW-0677">Repeat</keyword>
<dbReference type="InterPro" id="IPR036236">
    <property type="entry name" value="Znf_C2H2_sf"/>
</dbReference>
<dbReference type="AlphaFoldDB" id="A0A8C6X154"/>
<dbReference type="InterPro" id="IPR036051">
    <property type="entry name" value="KRAB_dom_sf"/>
</dbReference>
<evidence type="ECO:0000256" key="2">
    <source>
        <dbReference type="ARBA" id="ARBA00006991"/>
    </source>
</evidence>
<dbReference type="OMA" id="GRQITMC"/>
<dbReference type="SMART" id="SM00349">
    <property type="entry name" value="KRAB"/>
    <property type="match status" value="1"/>
</dbReference>
<name>A0A8C6X154_NAJNA</name>
<dbReference type="GO" id="GO:0000981">
    <property type="term" value="F:DNA-binding transcription factor activity, RNA polymerase II-specific"/>
    <property type="evidence" value="ECO:0007669"/>
    <property type="project" value="TreeGrafter"/>
</dbReference>
<dbReference type="Pfam" id="PF00096">
    <property type="entry name" value="zf-C2H2"/>
    <property type="match status" value="5"/>
</dbReference>
<keyword evidence="10" id="KW-0539">Nucleus</keyword>
<dbReference type="GO" id="GO:0000978">
    <property type="term" value="F:RNA polymerase II cis-regulatory region sequence-specific DNA binding"/>
    <property type="evidence" value="ECO:0007669"/>
    <property type="project" value="TreeGrafter"/>
</dbReference>
<evidence type="ECO:0000256" key="4">
    <source>
        <dbReference type="ARBA" id="ARBA00022737"/>
    </source>
</evidence>
<dbReference type="InterPro" id="IPR038269">
    <property type="entry name" value="SCAN_sf"/>
</dbReference>
<evidence type="ECO:0000256" key="10">
    <source>
        <dbReference type="ARBA" id="ARBA00023242"/>
    </source>
</evidence>
<evidence type="ECO:0000256" key="11">
    <source>
        <dbReference type="PROSITE-ProRule" id="PRU00042"/>
    </source>
</evidence>
<comment type="similarity">
    <text evidence="2">Belongs to the krueppel C2H2-type zinc-finger protein family.</text>
</comment>
<evidence type="ECO:0000259" key="14">
    <source>
        <dbReference type="PROSITE" id="PS50804"/>
    </source>
</evidence>
<feature type="compositionally biased region" description="Polar residues" evidence="12">
    <location>
        <begin position="304"/>
        <end position="313"/>
    </location>
</feature>
<dbReference type="FunFam" id="3.30.160.60:FF:001954">
    <property type="entry name" value="Zinc finger protein 787"/>
    <property type="match status" value="1"/>
</dbReference>
<feature type="compositionally biased region" description="Basic and acidic residues" evidence="12">
    <location>
        <begin position="31"/>
        <end position="46"/>
    </location>
</feature>
<dbReference type="Proteomes" id="UP000694559">
    <property type="component" value="Unplaced"/>
</dbReference>
<dbReference type="GO" id="GO:0005634">
    <property type="term" value="C:nucleus"/>
    <property type="evidence" value="ECO:0007669"/>
    <property type="project" value="UniProtKB-SubCell"/>
</dbReference>
<dbReference type="PROSITE" id="PS00028">
    <property type="entry name" value="ZINC_FINGER_C2H2_1"/>
    <property type="match status" value="5"/>
</dbReference>
<evidence type="ECO:0000313" key="16">
    <source>
        <dbReference type="Ensembl" id="ENSNNAP00000001296.1"/>
    </source>
</evidence>
<evidence type="ECO:0000313" key="17">
    <source>
        <dbReference type="Proteomes" id="UP000694559"/>
    </source>
</evidence>
<reference evidence="16" key="1">
    <citation type="submission" date="2025-08" db="UniProtKB">
        <authorList>
            <consortium name="Ensembl"/>
        </authorList>
    </citation>
    <scope>IDENTIFICATION</scope>
</reference>
<evidence type="ECO:0000256" key="6">
    <source>
        <dbReference type="ARBA" id="ARBA00022833"/>
    </source>
</evidence>
<evidence type="ECO:0000256" key="3">
    <source>
        <dbReference type="ARBA" id="ARBA00022723"/>
    </source>
</evidence>
<feature type="region of interest" description="Disordered" evidence="12">
    <location>
        <begin position="299"/>
        <end position="326"/>
    </location>
</feature>
<feature type="domain" description="C2H2-type" evidence="13">
    <location>
        <begin position="420"/>
        <end position="447"/>
    </location>
</feature>
<evidence type="ECO:0000259" key="15">
    <source>
        <dbReference type="PROSITE" id="PS50805"/>
    </source>
</evidence>
<dbReference type="PANTHER" id="PTHR23226:SF377">
    <property type="entry name" value="ZINC FINGER AND SCAN DOMAIN-CONTAINING PROTEIN 20"/>
    <property type="match status" value="1"/>
</dbReference>
<accession>A0A8C6X154</accession>
<dbReference type="FunFam" id="3.30.160.60:FF:000358">
    <property type="entry name" value="zinc finger protein 24"/>
    <property type="match status" value="1"/>
</dbReference>
<dbReference type="SMART" id="SM00431">
    <property type="entry name" value="SCAN"/>
    <property type="match status" value="1"/>
</dbReference>
<dbReference type="InterPro" id="IPR013087">
    <property type="entry name" value="Znf_C2H2_type"/>
</dbReference>
<dbReference type="GO" id="GO:0000122">
    <property type="term" value="P:negative regulation of transcription by RNA polymerase II"/>
    <property type="evidence" value="ECO:0007669"/>
    <property type="project" value="UniProtKB-ARBA"/>
</dbReference>
<comment type="subcellular location">
    <subcellularLocation>
        <location evidence="1">Nucleus</location>
    </subcellularLocation>
</comment>
<feature type="domain" description="KRAB" evidence="15">
    <location>
        <begin position="179"/>
        <end position="265"/>
    </location>
</feature>
<dbReference type="Gene3D" id="1.10.4020.10">
    <property type="entry name" value="DNA breaking-rejoining enzymes"/>
    <property type="match status" value="1"/>
</dbReference>
<dbReference type="PROSITE" id="PS50805">
    <property type="entry name" value="KRAB"/>
    <property type="match status" value="1"/>
</dbReference>
<evidence type="ECO:0000256" key="7">
    <source>
        <dbReference type="ARBA" id="ARBA00023015"/>
    </source>
</evidence>
<dbReference type="PANTHER" id="PTHR23226">
    <property type="entry name" value="ZINC FINGER AND SCAN DOMAIN-CONTAINING"/>
    <property type="match status" value="1"/>
</dbReference>
<feature type="compositionally biased region" description="Basic and acidic residues" evidence="12">
    <location>
        <begin position="1"/>
        <end position="13"/>
    </location>
</feature>
<reference evidence="16" key="2">
    <citation type="submission" date="2025-09" db="UniProtKB">
        <authorList>
            <consortium name="Ensembl"/>
        </authorList>
    </citation>
    <scope>IDENTIFICATION</scope>
</reference>
<dbReference type="SUPFAM" id="SSF57667">
    <property type="entry name" value="beta-beta-alpha zinc fingers"/>
    <property type="match status" value="3"/>
</dbReference>
<keyword evidence="9" id="KW-0804">Transcription</keyword>
<keyword evidence="8" id="KW-0238">DNA-binding</keyword>
<keyword evidence="3" id="KW-0479">Metal-binding</keyword>
<dbReference type="SUPFAM" id="SSF47353">
    <property type="entry name" value="Retrovirus capsid dimerization domain-like"/>
    <property type="match status" value="1"/>
</dbReference>
<dbReference type="Pfam" id="PF02023">
    <property type="entry name" value="SCAN"/>
    <property type="match status" value="1"/>
</dbReference>
<dbReference type="InterPro" id="IPR001909">
    <property type="entry name" value="KRAB"/>
</dbReference>
<dbReference type="InterPro" id="IPR003309">
    <property type="entry name" value="SCAN_dom"/>
</dbReference>
<dbReference type="Gene3D" id="3.30.160.60">
    <property type="entry name" value="Classic Zinc Finger"/>
    <property type="match status" value="5"/>
</dbReference>